<dbReference type="SMART" id="SM00989">
    <property type="entry name" value="V4R"/>
    <property type="match status" value="1"/>
</dbReference>
<gene>
    <name evidence="8" type="ORF">PGX00_16605</name>
</gene>
<dbReference type="EMBL" id="JAQLOI010000003">
    <property type="protein sequence ID" value="MDB1125173.1"/>
    <property type="molecule type" value="Genomic_DNA"/>
</dbReference>
<comment type="caution">
    <text evidence="8">The sequence shown here is derived from an EMBL/GenBank/DDBJ whole genome shotgun (WGS) entry which is preliminary data.</text>
</comment>
<dbReference type="Gene3D" id="1.10.10.60">
    <property type="entry name" value="Homeodomain-like"/>
    <property type="match status" value="1"/>
</dbReference>
<evidence type="ECO:0000256" key="2">
    <source>
        <dbReference type="ARBA" id="ARBA00022840"/>
    </source>
</evidence>
<dbReference type="CDD" id="cd00009">
    <property type="entry name" value="AAA"/>
    <property type="match status" value="1"/>
</dbReference>
<evidence type="ECO:0000256" key="1">
    <source>
        <dbReference type="ARBA" id="ARBA00022741"/>
    </source>
</evidence>
<dbReference type="InterPro" id="IPR009057">
    <property type="entry name" value="Homeodomain-like_sf"/>
</dbReference>
<dbReference type="InterPro" id="IPR004096">
    <property type="entry name" value="V4R"/>
</dbReference>
<keyword evidence="2" id="KW-0067">ATP-binding</keyword>
<dbReference type="Gene3D" id="3.30.1380.20">
    <property type="entry name" value="Trafficking protein particle complex subunit 3"/>
    <property type="match status" value="1"/>
</dbReference>
<dbReference type="Pfam" id="PF25601">
    <property type="entry name" value="AAA_lid_14"/>
    <property type="match status" value="1"/>
</dbReference>
<evidence type="ECO:0000256" key="5">
    <source>
        <dbReference type="ARBA" id="ARBA00023163"/>
    </source>
</evidence>
<dbReference type="PANTHER" id="PTHR32071">
    <property type="entry name" value="TRANSCRIPTIONAL REGULATORY PROTEIN"/>
    <property type="match status" value="1"/>
</dbReference>
<keyword evidence="9" id="KW-1185">Reference proteome</keyword>
<keyword evidence="1" id="KW-0547">Nucleotide-binding</keyword>
<dbReference type="SUPFAM" id="SSF111126">
    <property type="entry name" value="Ligand-binding domain in the NO signalling and Golgi transport"/>
    <property type="match status" value="1"/>
</dbReference>
<evidence type="ECO:0000256" key="6">
    <source>
        <dbReference type="SAM" id="Coils"/>
    </source>
</evidence>
<dbReference type="InterPro" id="IPR024096">
    <property type="entry name" value="NO_sig/Golgi_transp_ligand-bd"/>
</dbReference>
<sequence>MKVEELFLNSLLSQSNKDASVHFMQQRVLILDALALGLLRKELIDTLGYHKARKILTRFGFAHGWRTAKMIEEDFPEVLFDGHGGEHLHRLFGLVNTTNRVERNEEGGGLLIRTKMENSYEAEQHLNLLGTAEEGSCWTLTGFASGYETYKRGREMFFIETKCISKGDPYCQMEGRFKECWDHRLDDHLPYFEMESISKTLKEQEQQIQLLEQRLAAHSKEREMLENPIDPIQGFIARSPLMIKLISIARRAAQVDSTVLVSGGSGVGKEHISRYVHQVSSRADGPFIPVNCGALSESLLEAELFGHAKGAFTGADRARMGLFEEANGGTIFLDEIGETSANMQVKLLRVLQEKEIKRIGENITRKLDVRIIVATNRNLSEEVQKGTFRQDLFYRLRVIELTIPNLDQRREDILPIANLFLYKFSVSMHRNVIGLSRAAVKRLMDHSWPGNVRELANAMEYAVALCSGEWVEEDDLPPELITSDEPQLGFNPLMPMEAVEKKHILAVLDYHHGDKRATAESLGMVLSTLYRKLSLYRI</sequence>
<dbReference type="SUPFAM" id="SSF46689">
    <property type="entry name" value="Homeodomain-like"/>
    <property type="match status" value="1"/>
</dbReference>
<dbReference type="PROSITE" id="PS00688">
    <property type="entry name" value="SIGMA54_INTERACT_3"/>
    <property type="match status" value="1"/>
</dbReference>
<proteinExistence type="predicted"/>
<accession>A0ABT4YW04</accession>
<dbReference type="Gene3D" id="1.10.8.60">
    <property type="match status" value="1"/>
</dbReference>
<dbReference type="SUPFAM" id="SSF52540">
    <property type="entry name" value="P-loop containing nucleoside triphosphate hydrolases"/>
    <property type="match status" value="1"/>
</dbReference>
<dbReference type="Pfam" id="PF02954">
    <property type="entry name" value="HTH_8"/>
    <property type="match status" value="1"/>
</dbReference>
<reference evidence="8 9" key="1">
    <citation type="submission" date="2023-01" db="EMBL/GenBank/DDBJ databases">
        <title>Vibrio sp. KJ40-1 sp.nov, isolated from marine algae.</title>
        <authorList>
            <person name="Butt M."/>
            <person name="Kim J.M.J."/>
            <person name="Jeon C.O.C."/>
        </authorList>
    </citation>
    <scope>NUCLEOTIDE SEQUENCE [LARGE SCALE GENOMIC DNA]</scope>
    <source>
        <strain evidence="8 9">KJ40-1</strain>
    </source>
</reference>
<evidence type="ECO:0000256" key="4">
    <source>
        <dbReference type="ARBA" id="ARBA00023125"/>
    </source>
</evidence>
<dbReference type="InterPro" id="IPR025944">
    <property type="entry name" value="Sigma_54_int_dom_CS"/>
</dbReference>
<dbReference type="InterPro" id="IPR010523">
    <property type="entry name" value="XylR_N"/>
</dbReference>
<dbReference type="InterPro" id="IPR003593">
    <property type="entry name" value="AAA+_ATPase"/>
</dbReference>
<dbReference type="InterPro" id="IPR027417">
    <property type="entry name" value="P-loop_NTPase"/>
</dbReference>
<dbReference type="Proteomes" id="UP001210678">
    <property type="component" value="Unassembled WGS sequence"/>
</dbReference>
<keyword evidence="6" id="KW-0175">Coiled coil</keyword>
<dbReference type="Gene3D" id="3.40.50.300">
    <property type="entry name" value="P-loop containing nucleotide triphosphate hydrolases"/>
    <property type="match status" value="1"/>
</dbReference>
<keyword evidence="5" id="KW-0804">Transcription</keyword>
<dbReference type="InterPro" id="IPR025943">
    <property type="entry name" value="Sigma_54_int_dom_ATP-bd_2"/>
</dbReference>
<organism evidence="8 9">
    <name type="scientific">Vibrio algarum</name>
    <dbReference type="NCBI Taxonomy" id="3020714"/>
    <lineage>
        <taxon>Bacteria</taxon>
        <taxon>Pseudomonadati</taxon>
        <taxon>Pseudomonadota</taxon>
        <taxon>Gammaproteobacteria</taxon>
        <taxon>Vibrionales</taxon>
        <taxon>Vibrionaceae</taxon>
        <taxon>Vibrio</taxon>
    </lineage>
</organism>
<dbReference type="InterPro" id="IPR058031">
    <property type="entry name" value="AAA_lid_NorR"/>
</dbReference>
<dbReference type="PROSITE" id="PS50045">
    <property type="entry name" value="SIGMA54_INTERACT_4"/>
    <property type="match status" value="1"/>
</dbReference>
<dbReference type="SMART" id="SM00382">
    <property type="entry name" value="AAA"/>
    <property type="match status" value="1"/>
</dbReference>
<evidence type="ECO:0000259" key="7">
    <source>
        <dbReference type="PROSITE" id="PS50045"/>
    </source>
</evidence>
<dbReference type="InterPro" id="IPR002078">
    <property type="entry name" value="Sigma_54_int"/>
</dbReference>
<dbReference type="RefSeq" id="WP_272138634.1">
    <property type="nucleotide sequence ID" value="NZ_JAQLOI010000003.1"/>
</dbReference>
<feature type="domain" description="Sigma-54 factor interaction" evidence="7">
    <location>
        <begin position="235"/>
        <end position="464"/>
    </location>
</feature>
<evidence type="ECO:0000256" key="3">
    <source>
        <dbReference type="ARBA" id="ARBA00023015"/>
    </source>
</evidence>
<dbReference type="Pfam" id="PF00158">
    <property type="entry name" value="Sigma54_activat"/>
    <property type="match status" value="1"/>
</dbReference>
<dbReference type="InterPro" id="IPR002197">
    <property type="entry name" value="HTH_Fis"/>
</dbReference>
<dbReference type="PROSITE" id="PS00676">
    <property type="entry name" value="SIGMA54_INTERACT_2"/>
    <property type="match status" value="1"/>
</dbReference>
<dbReference type="Pfam" id="PF06505">
    <property type="entry name" value="XylR_N"/>
    <property type="match status" value="1"/>
</dbReference>
<name>A0ABT4YW04_9VIBR</name>
<evidence type="ECO:0000313" key="9">
    <source>
        <dbReference type="Proteomes" id="UP001210678"/>
    </source>
</evidence>
<protein>
    <submittedName>
        <fullName evidence="8">Sigma-54-dependent Fis family transcriptional regulator</fullName>
    </submittedName>
</protein>
<keyword evidence="4" id="KW-0238">DNA-binding</keyword>
<feature type="coiled-coil region" evidence="6">
    <location>
        <begin position="194"/>
        <end position="221"/>
    </location>
</feature>
<evidence type="ECO:0000313" key="8">
    <source>
        <dbReference type="EMBL" id="MDB1125173.1"/>
    </source>
</evidence>
<keyword evidence="3" id="KW-0805">Transcription regulation</keyword>